<dbReference type="Gene3D" id="3.40.30.10">
    <property type="entry name" value="Glutaredoxin"/>
    <property type="match status" value="1"/>
</dbReference>
<keyword evidence="8" id="KW-0547">Nucleotide-binding</keyword>
<evidence type="ECO:0000256" key="9">
    <source>
        <dbReference type="ARBA" id="ARBA00023134"/>
    </source>
</evidence>
<gene>
    <name evidence="11" type="ORF">RO3G_09984</name>
</gene>
<evidence type="ECO:0000256" key="5">
    <source>
        <dbReference type="ARBA" id="ARBA00022533"/>
    </source>
</evidence>
<dbReference type="OrthoDB" id="10257085at2759"/>
<keyword evidence="6" id="KW-0328">Glycosyltransferase</keyword>
<evidence type="ECO:0000313" key="12">
    <source>
        <dbReference type="Proteomes" id="UP000009138"/>
    </source>
</evidence>
<name>I1C9Z4_RHIO9</name>
<dbReference type="Gene3D" id="3.40.50.2020">
    <property type="match status" value="1"/>
</dbReference>
<organism evidence="11 12">
    <name type="scientific">Rhizopus delemar (strain RA 99-880 / ATCC MYA-4621 / FGSC 9543 / NRRL 43880)</name>
    <name type="common">Mucormycosis agent</name>
    <name type="synonym">Rhizopus arrhizus var. delemar</name>
    <dbReference type="NCBI Taxonomy" id="246409"/>
    <lineage>
        <taxon>Eukaryota</taxon>
        <taxon>Fungi</taxon>
        <taxon>Fungi incertae sedis</taxon>
        <taxon>Mucoromycota</taxon>
        <taxon>Mucoromycotina</taxon>
        <taxon>Mucoromycetes</taxon>
        <taxon>Mucorales</taxon>
        <taxon>Mucorineae</taxon>
        <taxon>Rhizopodaceae</taxon>
        <taxon>Rhizopus</taxon>
    </lineage>
</organism>
<comment type="pathway">
    <text evidence="2">Pyrimidine metabolism; UMP biosynthesis via salvage pathway; UMP from uracil: step 1/1.</text>
</comment>
<sequence length="315" mass="35358">MVAVKISQLRDKDQSPKVVRELVHDLSSLLAYEATKDISLHTKDQIVCAQTPRGSYYPVQIKDEIGLVPVLRSGLGLIQGFLNMFPDAPVYHLGIYREKMSHQPVEYYNKLPQIPNVNICYVLDPIIATGNTAVATVNMLKDWGLKGSQIKFVAVIGSKQGIEHIKQEHPDICIYLAAIDDAVDSYGYINPGIGDSVLTIYHNPQCTKSRNALKLLEENKDKHNYQVQIVQYKKEPLNRQQLETLVDYLGLNEDNFSVLLRPEVQKSVSSLNEAIELILHEPQQLERPFVIDAQHKKAALGRPDLSGIEALIANL</sequence>
<dbReference type="Proteomes" id="UP000009138">
    <property type="component" value="Unassembled WGS sequence"/>
</dbReference>
<evidence type="ECO:0000313" key="11">
    <source>
        <dbReference type="EMBL" id="EIE85274.1"/>
    </source>
</evidence>
<feature type="domain" description="Phosphoribosyltransferase" evidence="10">
    <location>
        <begin position="2"/>
        <end position="195"/>
    </location>
</feature>
<comment type="cofactor">
    <cofactor evidence="1">
        <name>Mg(2+)</name>
        <dbReference type="ChEBI" id="CHEBI:18420"/>
    </cofactor>
</comment>
<dbReference type="CDD" id="cd06223">
    <property type="entry name" value="PRTases_typeI"/>
    <property type="match status" value="1"/>
</dbReference>
<dbReference type="RefSeq" id="XP_067520670.1">
    <property type="nucleotide sequence ID" value="XM_067664569.1"/>
</dbReference>
<dbReference type="FunCoup" id="I1C9Z4">
    <property type="interactions" value="110"/>
</dbReference>
<evidence type="ECO:0000256" key="6">
    <source>
        <dbReference type="ARBA" id="ARBA00022676"/>
    </source>
</evidence>
<dbReference type="GO" id="GO:0004845">
    <property type="term" value="F:uracil phosphoribosyltransferase activity"/>
    <property type="evidence" value="ECO:0007669"/>
    <property type="project" value="UniProtKB-EC"/>
</dbReference>
<evidence type="ECO:0000256" key="3">
    <source>
        <dbReference type="ARBA" id="ARBA00009516"/>
    </source>
</evidence>
<evidence type="ECO:0000256" key="7">
    <source>
        <dbReference type="ARBA" id="ARBA00022679"/>
    </source>
</evidence>
<proteinExistence type="inferred from homology"/>
<evidence type="ECO:0000259" key="10">
    <source>
        <dbReference type="Pfam" id="PF14681"/>
    </source>
</evidence>
<keyword evidence="5" id="KW-0021">Allosteric enzyme</keyword>
<dbReference type="PROSITE" id="PS51353">
    <property type="entry name" value="ARSC"/>
    <property type="match status" value="1"/>
</dbReference>
<dbReference type="PANTHER" id="PTHR32315">
    <property type="entry name" value="ADENINE PHOSPHORIBOSYLTRANSFERASE"/>
    <property type="match status" value="1"/>
</dbReference>
<dbReference type="Pfam" id="PF14681">
    <property type="entry name" value="UPRTase"/>
    <property type="match status" value="1"/>
</dbReference>
<dbReference type="OMA" id="ISTHPCL"/>
<evidence type="ECO:0000256" key="8">
    <source>
        <dbReference type="ARBA" id="ARBA00022741"/>
    </source>
</evidence>
<dbReference type="VEuPathDB" id="FungiDB:RO3G_09984"/>
<dbReference type="InParanoid" id="I1C9Z4"/>
<dbReference type="EC" id="2.4.2.9" evidence="4"/>
<keyword evidence="12" id="KW-1185">Reference proteome</keyword>
<dbReference type="PANTHER" id="PTHR32315:SF4">
    <property type="entry name" value="URACIL PHOSPHORIBOSYLTRANSFERASE, CHLOROPLASTIC"/>
    <property type="match status" value="1"/>
</dbReference>
<dbReference type="AlphaFoldDB" id="I1C9Z4"/>
<dbReference type="Pfam" id="PF03960">
    <property type="entry name" value="ArsC"/>
    <property type="match status" value="1"/>
</dbReference>
<keyword evidence="9" id="KW-0342">GTP-binding</keyword>
<evidence type="ECO:0000256" key="1">
    <source>
        <dbReference type="ARBA" id="ARBA00001946"/>
    </source>
</evidence>
<evidence type="ECO:0000256" key="2">
    <source>
        <dbReference type="ARBA" id="ARBA00005180"/>
    </source>
</evidence>
<dbReference type="GO" id="GO:0005525">
    <property type="term" value="F:GTP binding"/>
    <property type="evidence" value="ECO:0007669"/>
    <property type="project" value="UniProtKB-KW"/>
</dbReference>
<evidence type="ECO:0000256" key="4">
    <source>
        <dbReference type="ARBA" id="ARBA00011894"/>
    </source>
</evidence>
<comment type="similarity">
    <text evidence="3">Belongs to the UPRTase family.</text>
</comment>
<reference evidence="11 12" key="1">
    <citation type="journal article" date="2009" name="PLoS Genet.">
        <title>Genomic analysis of the basal lineage fungus Rhizopus oryzae reveals a whole-genome duplication.</title>
        <authorList>
            <person name="Ma L.-J."/>
            <person name="Ibrahim A.S."/>
            <person name="Skory C."/>
            <person name="Grabherr M.G."/>
            <person name="Burger G."/>
            <person name="Butler M."/>
            <person name="Elias M."/>
            <person name="Idnurm A."/>
            <person name="Lang B.F."/>
            <person name="Sone T."/>
            <person name="Abe A."/>
            <person name="Calvo S.E."/>
            <person name="Corrochano L.M."/>
            <person name="Engels R."/>
            <person name="Fu J."/>
            <person name="Hansberg W."/>
            <person name="Kim J.-M."/>
            <person name="Kodira C.D."/>
            <person name="Koehrsen M.J."/>
            <person name="Liu B."/>
            <person name="Miranda-Saavedra D."/>
            <person name="O'Leary S."/>
            <person name="Ortiz-Castellanos L."/>
            <person name="Poulter R."/>
            <person name="Rodriguez-Romero J."/>
            <person name="Ruiz-Herrera J."/>
            <person name="Shen Y.-Q."/>
            <person name="Zeng Q."/>
            <person name="Galagan J."/>
            <person name="Birren B.W."/>
            <person name="Cuomo C.A."/>
            <person name="Wickes B.L."/>
        </authorList>
    </citation>
    <scope>NUCLEOTIDE SEQUENCE [LARGE SCALE GENOMIC DNA]</scope>
    <source>
        <strain evidence="12">RA 99-880 / ATCC MYA-4621 / FGSC 9543 / NRRL 43880</strain>
    </source>
</reference>
<accession>I1C9Z4</accession>
<dbReference type="InterPro" id="IPR036249">
    <property type="entry name" value="Thioredoxin-like_sf"/>
</dbReference>
<dbReference type="NCBIfam" id="NF001097">
    <property type="entry name" value="PRK00129.1"/>
    <property type="match status" value="1"/>
</dbReference>
<dbReference type="SUPFAM" id="SSF52833">
    <property type="entry name" value="Thioredoxin-like"/>
    <property type="match status" value="1"/>
</dbReference>
<dbReference type="InterPro" id="IPR050054">
    <property type="entry name" value="UPRTase/APRTase"/>
</dbReference>
<dbReference type="SUPFAM" id="SSF53271">
    <property type="entry name" value="PRTase-like"/>
    <property type="match status" value="1"/>
</dbReference>
<protein>
    <recommendedName>
        <fullName evidence="4">uracil phosphoribosyltransferase</fullName>
        <ecNumber evidence="4">2.4.2.9</ecNumber>
    </recommendedName>
</protein>
<dbReference type="STRING" id="246409.I1C9Z4"/>
<dbReference type="InterPro" id="IPR000836">
    <property type="entry name" value="PRTase_dom"/>
</dbReference>
<dbReference type="EMBL" id="CH476738">
    <property type="protein sequence ID" value="EIE85274.1"/>
    <property type="molecule type" value="Genomic_DNA"/>
</dbReference>
<keyword evidence="7" id="KW-0808">Transferase</keyword>
<dbReference type="GeneID" id="93616950"/>
<dbReference type="InterPro" id="IPR006660">
    <property type="entry name" value="Arsenate_reductase-like"/>
</dbReference>
<dbReference type="eggNOG" id="KOG4203">
    <property type="taxonomic scope" value="Eukaryota"/>
</dbReference>
<dbReference type="InterPro" id="IPR029057">
    <property type="entry name" value="PRTase-like"/>
</dbReference>